<gene>
    <name evidence="9" type="primary">TRI7</name>
</gene>
<keyword evidence="6 7" id="KW-0472">Membrane</keyword>
<reference evidence="9" key="1">
    <citation type="journal article" date="2009" name="Mol. Microbiol.">
        <title>Evidence that a secondary metabolic biosynthetic gene cluster has grown by gene relocation during evolution of the filamentous fungus Fusarium.</title>
        <authorList>
            <person name="Proctor R.H."/>
            <person name="McCormick S.P."/>
            <person name="Alexander N.J."/>
            <person name="Desjardins A.E."/>
        </authorList>
    </citation>
    <scope>NUCLEOTIDE SEQUENCE</scope>
    <source>
        <strain evidence="9">NRRL 13405</strain>
    </source>
</reference>
<feature type="transmembrane region" description="Helical" evidence="7">
    <location>
        <begin position="304"/>
        <end position="321"/>
    </location>
</feature>
<feature type="transmembrane region" description="Helical" evidence="7">
    <location>
        <begin position="157"/>
        <end position="176"/>
    </location>
</feature>
<evidence type="ECO:0000256" key="1">
    <source>
        <dbReference type="ARBA" id="ARBA00004141"/>
    </source>
</evidence>
<dbReference type="Pfam" id="PF13813">
    <property type="entry name" value="MBOAT_2"/>
    <property type="match status" value="1"/>
</dbReference>
<organism evidence="9">
    <name type="scientific">Fusarium sp. NRRL 13405</name>
    <dbReference type="NCBI Taxonomy" id="694269"/>
    <lineage>
        <taxon>Eukaryota</taxon>
        <taxon>Fungi</taxon>
        <taxon>Dikarya</taxon>
        <taxon>Ascomycota</taxon>
        <taxon>Pezizomycotina</taxon>
        <taxon>Sordariomycetes</taxon>
        <taxon>Hypocreomycetidae</taxon>
        <taxon>Hypocreales</taxon>
        <taxon>Nectriaceae</taxon>
        <taxon>Fusarium</taxon>
        <taxon>Fusarium incarnatum-equiseti species complex</taxon>
    </lineage>
</organism>
<dbReference type="AlphaFoldDB" id="D1LC97"/>
<comment type="subcellular location">
    <subcellularLocation>
        <location evidence="1">Membrane</location>
        <topology evidence="1">Multi-pass membrane protein</topology>
    </subcellularLocation>
</comment>
<keyword evidence="3 9" id="KW-0808">Transferase</keyword>
<dbReference type="GO" id="GO:0006629">
    <property type="term" value="P:lipid metabolic process"/>
    <property type="evidence" value="ECO:0007669"/>
    <property type="project" value="InterPro"/>
</dbReference>
<proteinExistence type="inferred from homology"/>
<evidence type="ECO:0000256" key="4">
    <source>
        <dbReference type="ARBA" id="ARBA00022692"/>
    </source>
</evidence>
<name>D1LC97_9HYPO</name>
<evidence type="ECO:0000256" key="6">
    <source>
        <dbReference type="ARBA" id="ARBA00023136"/>
    </source>
</evidence>
<keyword evidence="5 7" id="KW-1133">Transmembrane helix</keyword>
<feature type="domain" description="Wax synthase" evidence="8">
    <location>
        <begin position="252"/>
        <end position="338"/>
    </location>
</feature>
<dbReference type="EMBL" id="GQ865563">
    <property type="protein sequence ID" value="ACZ51418.1"/>
    <property type="molecule type" value="Genomic_DNA"/>
</dbReference>
<evidence type="ECO:0000256" key="7">
    <source>
        <dbReference type="SAM" id="Phobius"/>
    </source>
</evidence>
<evidence type="ECO:0000256" key="3">
    <source>
        <dbReference type="ARBA" id="ARBA00022679"/>
    </source>
</evidence>
<dbReference type="GO" id="GO:0016020">
    <property type="term" value="C:membrane"/>
    <property type="evidence" value="ECO:0007669"/>
    <property type="project" value="UniProtKB-SubCell"/>
</dbReference>
<feature type="transmembrane region" description="Helical" evidence="7">
    <location>
        <begin position="76"/>
        <end position="97"/>
    </location>
</feature>
<sequence>MDITSILENPRTYSRVYCASTLVGICTYVALIIISTPKSGAASLLRYSSPAIVLGVGQHLFQELHGISGSLSHRSVSLALTALFILQCCNFLVIKRFDAEDLVEEKIIRRSDSLVIKVYRVVCLILNVRGVGTPWQAKHLSEFPKFYTARDGSRKPTRAWYIIRQLAIVAWQYLLLDFMYASSMETLPEDTQKIFGHGVEYTYLDATGEQWMGRFIVGVVAWAIPGRVTIDFTYRILSIVAVLSGFSSPEQWPPLFGSIWDAYTIRGFWSTFWHSYCRWTLTTISNFICRDLLRLPRPSLVERYMNVAGVFLTSAVIHMAIDAHCWGPPSKLPALAFFGSCVIGIIIEDTVQALWRRSTGSQKSGGVPAWHKLIGYLWVSFWFVMTAPWYLYHNTRLPPDDTWVVPVSIIDRIGGDRVKMMLLIGGVVLRFTFGIEV</sequence>
<dbReference type="InterPro" id="IPR044851">
    <property type="entry name" value="Wax_synthase"/>
</dbReference>
<feature type="transmembrane region" description="Helical" evidence="7">
    <location>
        <begin position="373"/>
        <end position="392"/>
    </location>
</feature>
<dbReference type="InterPro" id="IPR032805">
    <property type="entry name" value="Wax_synthase_dom"/>
</dbReference>
<dbReference type="PANTHER" id="PTHR31595:SF27">
    <property type="entry name" value="WAX SYNTHASE DOMAIN-CONTAINING PROTEIN-RELATED"/>
    <property type="match status" value="1"/>
</dbReference>
<evidence type="ECO:0000259" key="8">
    <source>
        <dbReference type="Pfam" id="PF13813"/>
    </source>
</evidence>
<evidence type="ECO:0000256" key="5">
    <source>
        <dbReference type="ARBA" id="ARBA00022989"/>
    </source>
</evidence>
<dbReference type="PANTHER" id="PTHR31595">
    <property type="entry name" value="LONG-CHAIN-ALCOHOL O-FATTY-ACYLTRANSFERASE 3-RELATED"/>
    <property type="match status" value="1"/>
</dbReference>
<evidence type="ECO:0000256" key="2">
    <source>
        <dbReference type="ARBA" id="ARBA00007282"/>
    </source>
</evidence>
<protein>
    <submittedName>
        <fullName evidence="9">Acetyltransferase</fullName>
    </submittedName>
</protein>
<feature type="transmembrane region" description="Helical" evidence="7">
    <location>
        <begin position="12"/>
        <end position="34"/>
    </location>
</feature>
<evidence type="ECO:0000313" key="9">
    <source>
        <dbReference type="EMBL" id="ACZ51418.1"/>
    </source>
</evidence>
<keyword evidence="4 7" id="KW-0812">Transmembrane</keyword>
<dbReference type="GO" id="GO:0008374">
    <property type="term" value="F:O-acyltransferase activity"/>
    <property type="evidence" value="ECO:0007669"/>
    <property type="project" value="InterPro"/>
</dbReference>
<comment type="similarity">
    <text evidence="2">Belongs to the wax synthase family.</text>
</comment>
<accession>D1LC97</accession>
<feature type="transmembrane region" description="Helical" evidence="7">
    <location>
        <begin position="333"/>
        <end position="352"/>
    </location>
</feature>